<evidence type="ECO:0000256" key="2">
    <source>
        <dbReference type="ARBA" id="ARBA00022737"/>
    </source>
</evidence>
<feature type="repeat" description="PPR" evidence="3">
    <location>
        <begin position="483"/>
        <end position="518"/>
    </location>
</feature>
<feature type="repeat" description="PPR" evidence="3">
    <location>
        <begin position="199"/>
        <end position="233"/>
    </location>
</feature>
<dbReference type="GO" id="GO:0003729">
    <property type="term" value="F:mRNA binding"/>
    <property type="evidence" value="ECO:0007669"/>
    <property type="project" value="TreeGrafter"/>
</dbReference>
<dbReference type="EMBL" id="CAMAPE010000077">
    <property type="protein sequence ID" value="CAH9118642.1"/>
    <property type="molecule type" value="Genomic_DNA"/>
</dbReference>
<dbReference type="Proteomes" id="UP001152484">
    <property type="component" value="Unassembled WGS sequence"/>
</dbReference>
<evidence type="ECO:0000313" key="5">
    <source>
        <dbReference type="Proteomes" id="UP001152484"/>
    </source>
</evidence>
<dbReference type="NCBIfam" id="TIGR00756">
    <property type="entry name" value="PPR"/>
    <property type="match status" value="8"/>
</dbReference>
<feature type="repeat" description="PPR" evidence="3">
    <location>
        <begin position="164"/>
        <end position="198"/>
    </location>
</feature>
<keyword evidence="5" id="KW-1185">Reference proteome</keyword>
<evidence type="ECO:0000313" key="4">
    <source>
        <dbReference type="EMBL" id="CAH9118642.1"/>
    </source>
</evidence>
<dbReference type="AlphaFoldDB" id="A0A9P0ZXH3"/>
<feature type="repeat" description="PPR" evidence="3">
    <location>
        <begin position="269"/>
        <end position="299"/>
    </location>
</feature>
<keyword evidence="2" id="KW-0677">Repeat</keyword>
<dbReference type="InterPro" id="IPR002885">
    <property type="entry name" value="PPR_rpt"/>
</dbReference>
<dbReference type="Pfam" id="PF13041">
    <property type="entry name" value="PPR_2"/>
    <property type="match status" value="3"/>
</dbReference>
<reference evidence="4" key="1">
    <citation type="submission" date="2022-07" db="EMBL/GenBank/DDBJ databases">
        <authorList>
            <person name="Macas J."/>
            <person name="Novak P."/>
            <person name="Neumann P."/>
        </authorList>
    </citation>
    <scope>NUCLEOTIDE SEQUENCE</scope>
</reference>
<evidence type="ECO:0008006" key="6">
    <source>
        <dbReference type="Google" id="ProtNLM"/>
    </source>
</evidence>
<dbReference type="Pfam" id="PF12854">
    <property type="entry name" value="PPR_1"/>
    <property type="match status" value="1"/>
</dbReference>
<name>A0A9P0ZXH3_CUSEU</name>
<dbReference type="InterPro" id="IPR011990">
    <property type="entry name" value="TPR-like_helical_dom_sf"/>
</dbReference>
<evidence type="ECO:0000256" key="1">
    <source>
        <dbReference type="ARBA" id="ARBA00007626"/>
    </source>
</evidence>
<dbReference type="PROSITE" id="PS51375">
    <property type="entry name" value="PPR"/>
    <property type="match status" value="9"/>
</dbReference>
<feature type="repeat" description="PPR" evidence="3">
    <location>
        <begin position="234"/>
        <end position="268"/>
    </location>
</feature>
<gene>
    <name evidence="4" type="ORF">CEURO_LOCUS22028</name>
</gene>
<protein>
    <recommendedName>
        <fullName evidence="6">Pentatricopeptide repeat-containing protein</fullName>
    </recommendedName>
</protein>
<proteinExistence type="inferred from homology"/>
<dbReference type="Gene3D" id="1.25.40.10">
    <property type="entry name" value="Tetratricopeptide repeat domain"/>
    <property type="match status" value="6"/>
</dbReference>
<feature type="repeat" description="PPR" evidence="3">
    <location>
        <begin position="303"/>
        <end position="337"/>
    </location>
</feature>
<feature type="repeat" description="PPR" evidence="3">
    <location>
        <begin position="338"/>
        <end position="372"/>
    </location>
</feature>
<organism evidence="4 5">
    <name type="scientific">Cuscuta europaea</name>
    <name type="common">European dodder</name>
    <dbReference type="NCBI Taxonomy" id="41803"/>
    <lineage>
        <taxon>Eukaryota</taxon>
        <taxon>Viridiplantae</taxon>
        <taxon>Streptophyta</taxon>
        <taxon>Embryophyta</taxon>
        <taxon>Tracheophyta</taxon>
        <taxon>Spermatophyta</taxon>
        <taxon>Magnoliopsida</taxon>
        <taxon>eudicotyledons</taxon>
        <taxon>Gunneridae</taxon>
        <taxon>Pentapetalae</taxon>
        <taxon>asterids</taxon>
        <taxon>lamiids</taxon>
        <taxon>Solanales</taxon>
        <taxon>Convolvulaceae</taxon>
        <taxon>Cuscuteae</taxon>
        <taxon>Cuscuta</taxon>
        <taxon>Cuscuta subgen. Cuscuta</taxon>
    </lineage>
</organism>
<comment type="similarity">
    <text evidence="1">Belongs to the PPR family. P subfamily.</text>
</comment>
<dbReference type="PANTHER" id="PTHR47938:SF35">
    <property type="entry name" value="PENTATRICOPEPTIDE REPEAT-CONTAINING PROTEIN 4, MITOCHONDRIAL-RELATED"/>
    <property type="match status" value="1"/>
</dbReference>
<dbReference type="PANTHER" id="PTHR47938">
    <property type="entry name" value="RESPIRATORY COMPLEX I CHAPERONE (CIA84), PUTATIVE (AFU_ORTHOLOGUE AFUA_2G06020)-RELATED"/>
    <property type="match status" value="1"/>
</dbReference>
<feature type="repeat" description="PPR" evidence="3">
    <location>
        <begin position="408"/>
        <end position="442"/>
    </location>
</feature>
<dbReference type="OrthoDB" id="185373at2759"/>
<dbReference type="Pfam" id="PF01535">
    <property type="entry name" value="PPR"/>
    <property type="match status" value="2"/>
</dbReference>
<feature type="repeat" description="PPR" evidence="3">
    <location>
        <begin position="373"/>
        <end position="407"/>
    </location>
</feature>
<comment type="caution">
    <text evidence="4">The sequence shown here is derived from an EMBL/GenBank/DDBJ whole genome shotgun (WGS) entry which is preliminary data.</text>
</comment>
<evidence type="ECO:0000256" key="3">
    <source>
        <dbReference type="PROSITE-ProRule" id="PRU00708"/>
    </source>
</evidence>
<sequence>MASSVVCGSIESQLVKTLSVIVLKRHWNVLLKPKVSFAVTSTIINLTLQTLSPCWFWLSWSFFKWVETTIPNYRHSLQSSWSMICILTKHKHFKSAKEMLHQIAPKDFLSSPPVLNSLVSDSDGCDVNSQVLSWLVIFYAKNSKTTWDAIQVFEHMRVSRIMPDVHACTVLLNSLVKEGLTDTMWKTHKKMIKLGVVPNIHIYNVLVHACCKSKNVEKADELLREMEFNGIFPDLYTFNTLISMYCRRGMHYEALSVQERMKSVGVGPDIITYNSLMHSYCREGRMREAIRMFEEIKGIISPNEVTFTIMIDGYCRCGDIDEALRLCSEMEEKGLFAVVATYNSILRKLCEEGRMKESIKLLSDMSEKKIEPNNITCNTLINGYCKVGDIQSAMKVKNKMVEGGLRPDSFTYKALIHGFCKARDPERAKELIFSMIISGFSPGYCSYSWLVDAYILLQTNDEEKEALIIKLADEFSQRGFCVDISFYRAVIRRLCNRGMVDCAARVFGEVMSQRGILGDSVVLTSLAHAYFRDGNRKAAYGLLDEMYRRRLMVTLTLYKSLNASYKDDDDNGSLDAFWNDLGQRGLLSRSVNDSIQLQLHSR</sequence>
<accession>A0A9P0ZXH3</accession>